<evidence type="ECO:0000256" key="1">
    <source>
        <dbReference type="ARBA" id="ARBA00022723"/>
    </source>
</evidence>
<keyword evidence="2" id="KW-0378">Hydrolase</keyword>
<accession>A0A941EY27</accession>
<comment type="similarity">
    <text evidence="4">Belongs to the cyclic nucleotide phosphodiesterase class-III family.</text>
</comment>
<evidence type="ECO:0000313" key="7">
    <source>
        <dbReference type="Proteomes" id="UP000675781"/>
    </source>
</evidence>
<keyword evidence="1" id="KW-0479">Metal-binding</keyword>
<keyword evidence="7" id="KW-1185">Reference proteome</keyword>
<evidence type="ECO:0000256" key="2">
    <source>
        <dbReference type="ARBA" id="ARBA00022801"/>
    </source>
</evidence>
<dbReference type="InterPro" id="IPR004843">
    <property type="entry name" value="Calcineurin-like_PHP"/>
</dbReference>
<dbReference type="InterPro" id="IPR050884">
    <property type="entry name" value="CNP_phosphodiesterase-III"/>
</dbReference>
<protein>
    <submittedName>
        <fullName evidence="6">Metallophosphoesterase</fullName>
    </submittedName>
</protein>
<name>A0A941EY27_9ACTN</name>
<keyword evidence="3" id="KW-0408">Iron</keyword>
<dbReference type="InterPro" id="IPR029052">
    <property type="entry name" value="Metallo-depent_PP-like"/>
</dbReference>
<dbReference type="EMBL" id="JAGSOG010000460">
    <property type="protein sequence ID" value="MBR7839483.1"/>
    <property type="molecule type" value="Genomic_DNA"/>
</dbReference>
<dbReference type="GO" id="GO:0016787">
    <property type="term" value="F:hydrolase activity"/>
    <property type="evidence" value="ECO:0007669"/>
    <property type="project" value="UniProtKB-KW"/>
</dbReference>
<dbReference type="PANTHER" id="PTHR42988:SF2">
    <property type="entry name" value="CYCLIC NUCLEOTIDE PHOSPHODIESTERASE CBUA0032-RELATED"/>
    <property type="match status" value="1"/>
</dbReference>
<dbReference type="Gene3D" id="3.60.21.10">
    <property type="match status" value="1"/>
</dbReference>
<sequence>MTLLAHISDLHVDGTARATHRVRLAADHLRALPTPPDALLVTGDIADHGDPDEYREVAELLSVPFPVLFCPGNHDARGALRSVLLGEPEDDRPVNSVHRIEDLTILMCDSTIPGHSEGRLDEATVAWIEDTLAEPENQGPSIVVMHHPPVPVHHPLPDSAPLTNPDALADLLDRHPQVIAVLAGHAHTAAASSFASRPVLLAPAVTWTLVMPPRSGQIADLEAPVGLALHTVERGRIATHFRTASTGQ</sequence>
<feature type="domain" description="Calcineurin-like phosphoesterase" evidence="5">
    <location>
        <begin position="4"/>
        <end position="188"/>
    </location>
</feature>
<evidence type="ECO:0000256" key="3">
    <source>
        <dbReference type="ARBA" id="ARBA00023004"/>
    </source>
</evidence>
<dbReference type="GO" id="GO:0046872">
    <property type="term" value="F:metal ion binding"/>
    <property type="evidence" value="ECO:0007669"/>
    <property type="project" value="UniProtKB-KW"/>
</dbReference>
<dbReference type="Pfam" id="PF00149">
    <property type="entry name" value="Metallophos"/>
    <property type="match status" value="1"/>
</dbReference>
<reference evidence="6" key="1">
    <citation type="submission" date="2021-04" db="EMBL/GenBank/DDBJ databases">
        <title>Genome based classification of Actinospica acidithermotolerans sp. nov., an actinobacterium isolated from an Indonesian hot spring.</title>
        <authorList>
            <person name="Kusuma A.B."/>
            <person name="Putra K.E."/>
            <person name="Nafisah S."/>
            <person name="Loh J."/>
            <person name="Nouioui I."/>
            <person name="Goodfellow M."/>
        </authorList>
    </citation>
    <scope>NUCLEOTIDE SEQUENCE</scope>
    <source>
        <strain evidence="6">CSCA 57</strain>
    </source>
</reference>
<organism evidence="6 7">
    <name type="scientific">Actinospica durhamensis</name>
    <dbReference type="NCBI Taxonomy" id="1508375"/>
    <lineage>
        <taxon>Bacteria</taxon>
        <taxon>Bacillati</taxon>
        <taxon>Actinomycetota</taxon>
        <taxon>Actinomycetes</taxon>
        <taxon>Catenulisporales</taxon>
        <taxon>Actinospicaceae</taxon>
        <taxon>Actinospica</taxon>
    </lineage>
</organism>
<dbReference type="RefSeq" id="WP_212533914.1">
    <property type="nucleotide sequence ID" value="NZ_JAGSOG010000460.1"/>
</dbReference>
<dbReference type="SUPFAM" id="SSF56300">
    <property type="entry name" value="Metallo-dependent phosphatases"/>
    <property type="match status" value="1"/>
</dbReference>
<evidence type="ECO:0000259" key="5">
    <source>
        <dbReference type="Pfam" id="PF00149"/>
    </source>
</evidence>
<gene>
    <name evidence="6" type="ORF">KDL01_39875</name>
</gene>
<evidence type="ECO:0000256" key="4">
    <source>
        <dbReference type="ARBA" id="ARBA00025742"/>
    </source>
</evidence>
<proteinExistence type="inferred from homology"/>
<dbReference type="AlphaFoldDB" id="A0A941EY27"/>
<evidence type="ECO:0000313" key="6">
    <source>
        <dbReference type="EMBL" id="MBR7839483.1"/>
    </source>
</evidence>
<dbReference type="Proteomes" id="UP000675781">
    <property type="component" value="Unassembled WGS sequence"/>
</dbReference>
<dbReference type="PANTHER" id="PTHR42988">
    <property type="entry name" value="PHOSPHOHYDROLASE"/>
    <property type="match status" value="1"/>
</dbReference>
<comment type="caution">
    <text evidence="6">The sequence shown here is derived from an EMBL/GenBank/DDBJ whole genome shotgun (WGS) entry which is preliminary data.</text>
</comment>